<dbReference type="Proteomes" id="UP000235371">
    <property type="component" value="Unassembled WGS sequence"/>
</dbReference>
<dbReference type="InterPro" id="IPR036770">
    <property type="entry name" value="Ankyrin_rpt-contain_sf"/>
</dbReference>
<feature type="region of interest" description="Disordered" evidence="4">
    <location>
        <begin position="121"/>
        <end position="147"/>
    </location>
</feature>
<dbReference type="Gene3D" id="1.25.40.20">
    <property type="entry name" value="Ankyrin repeat-containing domain"/>
    <property type="match status" value="1"/>
</dbReference>
<dbReference type="PANTHER" id="PTHR24198">
    <property type="entry name" value="ANKYRIN REPEAT AND PROTEIN KINASE DOMAIN-CONTAINING PROTEIN"/>
    <property type="match status" value="1"/>
</dbReference>
<dbReference type="Pfam" id="PF00023">
    <property type="entry name" value="Ank"/>
    <property type="match status" value="1"/>
</dbReference>
<dbReference type="PROSITE" id="PS50297">
    <property type="entry name" value="ANK_REP_REGION"/>
    <property type="match status" value="1"/>
</dbReference>
<sequence length="529" mass="57823">MDIPCHHHGQLERNASDKALLDELLLQVCLVEEIVQAYIQKLRQHILYRPLLLVGICICLCIHAVGLSLHLAMRKAESFLLQSAQVDPASPPQEGTPNKDMLRFKLSEEIAIAKESGQKKTCESKPSFNLPTEIAPKGTSIAGPPPTKPKTFSIGDIVAHKIRLLERGKNPERLLNRAINLRDMNTSCALLDMRKWNDTEGPKQTFPIHEAAITGDIQLFHVVLKNTKNKWVGAGNSGKTALEFAALHGHQGISEILLEPTNFEADVEIPFKALKGAIKQAEAGGHQNLAKWLTGRLRGIEKAKKEQDFMLSVERGDSVAVKDFLEVGISKPQALAVALRNSRTGVASLLLQSMENGHSYNLFDAIDQSAALGDLGAVELVLSKVPDMERQRATHQALTVSLDFEHKQLSRQLLKSSEIDPGFALKQGALFRDPEVVTWSLRNNVSGLIDKSCLTAALHYAITPDKQRLDAQLSNWTKVVQLLLEGGAELETGHGFLGSALRHAAANGEPAIVKLLLGHGADVNAQGIF</sequence>
<dbReference type="PROSITE" id="PS50088">
    <property type="entry name" value="ANK_REPEAT"/>
    <property type="match status" value="1"/>
</dbReference>
<reference evidence="6 7" key="1">
    <citation type="submission" date="2016-04" db="EMBL/GenBank/DDBJ databases">
        <title>A degradative enzymes factory behind the ericoid mycorrhizal symbiosis.</title>
        <authorList>
            <consortium name="DOE Joint Genome Institute"/>
            <person name="Martino E."/>
            <person name="Morin E."/>
            <person name="Grelet G."/>
            <person name="Kuo A."/>
            <person name="Kohler A."/>
            <person name="Daghino S."/>
            <person name="Barry K."/>
            <person name="Choi C."/>
            <person name="Cichocki N."/>
            <person name="Clum A."/>
            <person name="Copeland A."/>
            <person name="Hainaut M."/>
            <person name="Haridas S."/>
            <person name="Labutti K."/>
            <person name="Lindquist E."/>
            <person name="Lipzen A."/>
            <person name="Khouja H.-R."/>
            <person name="Murat C."/>
            <person name="Ohm R."/>
            <person name="Olson A."/>
            <person name="Spatafora J."/>
            <person name="Veneault-Fourrey C."/>
            <person name="Henrissat B."/>
            <person name="Grigoriev I."/>
            <person name="Martin F."/>
            <person name="Perotto S."/>
        </authorList>
    </citation>
    <scope>NUCLEOTIDE SEQUENCE [LARGE SCALE GENOMIC DNA]</scope>
    <source>
        <strain evidence="6 7">E</strain>
    </source>
</reference>
<proteinExistence type="predicted"/>
<protein>
    <submittedName>
        <fullName evidence="6">Ankyrin</fullName>
    </submittedName>
</protein>
<dbReference type="AlphaFoldDB" id="A0A2J6TUB3"/>
<evidence type="ECO:0000313" key="7">
    <source>
        <dbReference type="Proteomes" id="UP000235371"/>
    </source>
</evidence>
<keyword evidence="7" id="KW-1185">Reference proteome</keyword>
<keyword evidence="2 3" id="KW-0040">ANK repeat</keyword>
<dbReference type="STRING" id="1095630.A0A2J6TUB3"/>
<evidence type="ECO:0000256" key="2">
    <source>
        <dbReference type="ARBA" id="ARBA00023043"/>
    </source>
</evidence>
<keyword evidence="5" id="KW-0472">Membrane</keyword>
<evidence type="ECO:0000256" key="1">
    <source>
        <dbReference type="ARBA" id="ARBA00022737"/>
    </source>
</evidence>
<feature type="repeat" description="ANK" evidence="3">
    <location>
        <begin position="499"/>
        <end position="528"/>
    </location>
</feature>
<evidence type="ECO:0000256" key="5">
    <source>
        <dbReference type="SAM" id="Phobius"/>
    </source>
</evidence>
<evidence type="ECO:0000313" key="6">
    <source>
        <dbReference type="EMBL" id="PMD66591.1"/>
    </source>
</evidence>
<feature type="transmembrane region" description="Helical" evidence="5">
    <location>
        <begin position="51"/>
        <end position="73"/>
    </location>
</feature>
<keyword evidence="1" id="KW-0677">Repeat</keyword>
<evidence type="ECO:0000256" key="4">
    <source>
        <dbReference type="SAM" id="MobiDB-lite"/>
    </source>
</evidence>
<keyword evidence="5" id="KW-1133">Transmembrane helix</keyword>
<name>A0A2J6TUB3_9HELO</name>
<keyword evidence="5" id="KW-0812">Transmembrane</keyword>
<feature type="non-terminal residue" evidence="6">
    <location>
        <position position="529"/>
    </location>
</feature>
<evidence type="ECO:0000256" key="3">
    <source>
        <dbReference type="PROSITE-ProRule" id="PRU00023"/>
    </source>
</evidence>
<dbReference type="PRINTS" id="PR01415">
    <property type="entry name" value="ANKYRIN"/>
</dbReference>
<dbReference type="InParanoid" id="A0A2J6TUB3"/>
<dbReference type="InterPro" id="IPR002110">
    <property type="entry name" value="Ankyrin_rpt"/>
</dbReference>
<dbReference type="SUPFAM" id="SSF48403">
    <property type="entry name" value="Ankyrin repeat"/>
    <property type="match status" value="1"/>
</dbReference>
<organism evidence="6 7">
    <name type="scientific">Hyaloscypha bicolor E</name>
    <dbReference type="NCBI Taxonomy" id="1095630"/>
    <lineage>
        <taxon>Eukaryota</taxon>
        <taxon>Fungi</taxon>
        <taxon>Dikarya</taxon>
        <taxon>Ascomycota</taxon>
        <taxon>Pezizomycotina</taxon>
        <taxon>Leotiomycetes</taxon>
        <taxon>Helotiales</taxon>
        <taxon>Hyaloscyphaceae</taxon>
        <taxon>Hyaloscypha</taxon>
        <taxon>Hyaloscypha bicolor</taxon>
    </lineage>
</organism>
<dbReference type="RefSeq" id="XP_024743495.1">
    <property type="nucleotide sequence ID" value="XM_024877684.1"/>
</dbReference>
<dbReference type="GeneID" id="36585761"/>
<dbReference type="PANTHER" id="PTHR24198:SF165">
    <property type="entry name" value="ANKYRIN REPEAT-CONTAINING PROTEIN-RELATED"/>
    <property type="match status" value="1"/>
</dbReference>
<accession>A0A2J6TUB3</accession>
<gene>
    <name evidence="6" type="ORF">K444DRAFT_579902</name>
</gene>
<dbReference type="EMBL" id="KZ613743">
    <property type="protein sequence ID" value="PMD66591.1"/>
    <property type="molecule type" value="Genomic_DNA"/>
</dbReference>
<dbReference type="SMART" id="SM00248">
    <property type="entry name" value="ANK"/>
    <property type="match status" value="3"/>
</dbReference>